<dbReference type="AlphaFoldDB" id="A0A3B9IK27"/>
<dbReference type="NCBIfam" id="NF001464">
    <property type="entry name" value="PRK00321.1-5"/>
    <property type="match status" value="1"/>
</dbReference>
<evidence type="ECO:0000256" key="4">
    <source>
        <dbReference type="ARBA" id="ARBA00022490"/>
    </source>
</evidence>
<protein>
    <recommendedName>
        <fullName evidence="3">Recombination-associated protein RdgC</fullName>
    </recommendedName>
</protein>
<evidence type="ECO:0000256" key="1">
    <source>
        <dbReference type="ARBA" id="ARBA00004453"/>
    </source>
</evidence>
<dbReference type="Pfam" id="PF04381">
    <property type="entry name" value="RdgC"/>
    <property type="match status" value="1"/>
</dbReference>
<proteinExistence type="inferred from homology"/>
<evidence type="ECO:0000256" key="2">
    <source>
        <dbReference type="ARBA" id="ARBA00008657"/>
    </source>
</evidence>
<comment type="subcellular location">
    <subcellularLocation>
        <location evidence="1">Cytoplasm</location>
        <location evidence="1">Nucleoid</location>
    </subcellularLocation>
</comment>
<dbReference type="Proteomes" id="UP000257706">
    <property type="component" value="Unassembled WGS sequence"/>
</dbReference>
<accession>A0A3B9IK27</accession>
<sequence>MWIKNLTVFLGSETFDWSAAELEERLDAHRCPPCGRQSPSSEGFVPPLKNDERMVVAAGSYFYLVHQEIIRLLPGPVVKEELDARVEEIREREGRPVGRKERSELKDQITFELLPQAFTRSRRTGVLIDPQRRRVMVDCGSESRSEQVVSALRKALDSLPVTRPTAPSATTAAFAGWLRDPRGLPDGFTLGDRCEFKNGDGASVRITALDLGRDEILAHLEELAAVKVNLAWKDEIEFDLQQDFAIKRLKPLDLIQENLDGINAEDALDEMMARLELQGGTLRALLDALFEYFEVKAESGPGAD</sequence>
<evidence type="ECO:0000256" key="3">
    <source>
        <dbReference type="ARBA" id="ARBA00022296"/>
    </source>
</evidence>
<name>A0A3B9IK27_9PROT</name>
<comment type="similarity">
    <text evidence="2">Belongs to the RdgC family.</text>
</comment>
<dbReference type="GO" id="GO:0003690">
    <property type="term" value="F:double-stranded DNA binding"/>
    <property type="evidence" value="ECO:0007669"/>
    <property type="project" value="TreeGrafter"/>
</dbReference>
<dbReference type="EMBL" id="DMAI01000196">
    <property type="protein sequence ID" value="HAE48211.1"/>
    <property type="molecule type" value="Genomic_DNA"/>
</dbReference>
<dbReference type="GO" id="GO:0043590">
    <property type="term" value="C:bacterial nucleoid"/>
    <property type="evidence" value="ECO:0007669"/>
    <property type="project" value="TreeGrafter"/>
</dbReference>
<dbReference type="GO" id="GO:0006310">
    <property type="term" value="P:DNA recombination"/>
    <property type="evidence" value="ECO:0007669"/>
    <property type="project" value="UniProtKB-KW"/>
</dbReference>
<dbReference type="InterPro" id="IPR007476">
    <property type="entry name" value="RdgC"/>
</dbReference>
<dbReference type="GO" id="GO:0000018">
    <property type="term" value="P:regulation of DNA recombination"/>
    <property type="evidence" value="ECO:0007669"/>
    <property type="project" value="TreeGrafter"/>
</dbReference>
<evidence type="ECO:0000256" key="5">
    <source>
        <dbReference type="ARBA" id="ARBA00023172"/>
    </source>
</evidence>
<organism evidence="6 7">
    <name type="scientific">Tistrella mobilis</name>
    <dbReference type="NCBI Taxonomy" id="171437"/>
    <lineage>
        <taxon>Bacteria</taxon>
        <taxon>Pseudomonadati</taxon>
        <taxon>Pseudomonadota</taxon>
        <taxon>Alphaproteobacteria</taxon>
        <taxon>Geminicoccales</taxon>
        <taxon>Geminicoccaceae</taxon>
        <taxon>Tistrella</taxon>
    </lineage>
</organism>
<gene>
    <name evidence="6" type="ORF">DCK97_12395</name>
</gene>
<evidence type="ECO:0000313" key="7">
    <source>
        <dbReference type="Proteomes" id="UP000257706"/>
    </source>
</evidence>
<reference evidence="6 7" key="1">
    <citation type="journal article" date="2018" name="Nat. Biotechnol.">
        <title>A standardized bacterial taxonomy based on genome phylogeny substantially revises the tree of life.</title>
        <authorList>
            <person name="Parks D.H."/>
            <person name="Chuvochina M."/>
            <person name="Waite D.W."/>
            <person name="Rinke C."/>
            <person name="Skarshewski A."/>
            <person name="Chaumeil P.A."/>
            <person name="Hugenholtz P."/>
        </authorList>
    </citation>
    <scope>NUCLEOTIDE SEQUENCE [LARGE SCALE GENOMIC DNA]</scope>
    <source>
        <strain evidence="6">UBA8739</strain>
    </source>
</reference>
<comment type="caution">
    <text evidence="6">The sequence shown here is derived from an EMBL/GenBank/DDBJ whole genome shotgun (WGS) entry which is preliminary data.</text>
</comment>
<evidence type="ECO:0000313" key="6">
    <source>
        <dbReference type="EMBL" id="HAE48211.1"/>
    </source>
</evidence>
<keyword evidence="5" id="KW-0233">DNA recombination</keyword>
<dbReference type="PANTHER" id="PTHR38103">
    <property type="entry name" value="RECOMBINATION-ASSOCIATED PROTEIN RDGC"/>
    <property type="match status" value="1"/>
</dbReference>
<keyword evidence="4" id="KW-0963">Cytoplasm</keyword>
<dbReference type="PANTHER" id="PTHR38103:SF1">
    <property type="entry name" value="RECOMBINATION-ASSOCIATED PROTEIN RDGC"/>
    <property type="match status" value="1"/>
</dbReference>